<proteinExistence type="predicted"/>
<protein>
    <submittedName>
        <fullName evidence="2">Uncharacterized protein</fullName>
    </submittedName>
</protein>
<comment type="caution">
    <text evidence="2">The sequence shown here is derived from an EMBL/GenBank/DDBJ whole genome shotgun (WGS) entry which is preliminary data.</text>
</comment>
<reference evidence="2 3" key="1">
    <citation type="submission" date="2024-01" db="EMBL/GenBank/DDBJ databases">
        <title>The genomes of 5 underutilized Papilionoideae crops provide insights into root nodulation and disease resistanc.</title>
        <authorList>
            <person name="Jiang F."/>
        </authorList>
    </citation>
    <scope>NUCLEOTIDE SEQUENCE [LARGE SCALE GENOMIC DNA]</scope>
    <source>
        <strain evidence="2">DUOXIRENSHENG_FW03</strain>
        <tissue evidence="2">Leaves</tissue>
    </source>
</reference>
<name>A0AAN9T1R9_PSOTE</name>
<feature type="region of interest" description="Disordered" evidence="1">
    <location>
        <begin position="1"/>
        <end position="62"/>
    </location>
</feature>
<dbReference type="AlphaFoldDB" id="A0AAN9T1R9"/>
<evidence type="ECO:0000256" key="1">
    <source>
        <dbReference type="SAM" id="MobiDB-lite"/>
    </source>
</evidence>
<evidence type="ECO:0000313" key="2">
    <source>
        <dbReference type="EMBL" id="KAK7410653.1"/>
    </source>
</evidence>
<dbReference type="EMBL" id="JAYMYS010000001">
    <property type="protein sequence ID" value="KAK7410653.1"/>
    <property type="molecule type" value="Genomic_DNA"/>
</dbReference>
<keyword evidence="3" id="KW-1185">Reference proteome</keyword>
<accession>A0AAN9T1R9</accession>
<organism evidence="2 3">
    <name type="scientific">Psophocarpus tetragonolobus</name>
    <name type="common">Winged bean</name>
    <name type="synonym">Dolichos tetragonolobus</name>
    <dbReference type="NCBI Taxonomy" id="3891"/>
    <lineage>
        <taxon>Eukaryota</taxon>
        <taxon>Viridiplantae</taxon>
        <taxon>Streptophyta</taxon>
        <taxon>Embryophyta</taxon>
        <taxon>Tracheophyta</taxon>
        <taxon>Spermatophyta</taxon>
        <taxon>Magnoliopsida</taxon>
        <taxon>eudicotyledons</taxon>
        <taxon>Gunneridae</taxon>
        <taxon>Pentapetalae</taxon>
        <taxon>rosids</taxon>
        <taxon>fabids</taxon>
        <taxon>Fabales</taxon>
        <taxon>Fabaceae</taxon>
        <taxon>Papilionoideae</taxon>
        <taxon>50 kb inversion clade</taxon>
        <taxon>NPAAA clade</taxon>
        <taxon>indigoferoid/millettioid clade</taxon>
        <taxon>Phaseoleae</taxon>
        <taxon>Psophocarpus</taxon>
    </lineage>
</organism>
<feature type="compositionally biased region" description="Polar residues" evidence="1">
    <location>
        <begin position="31"/>
        <end position="48"/>
    </location>
</feature>
<gene>
    <name evidence="2" type="ORF">VNO78_01606</name>
</gene>
<dbReference type="Proteomes" id="UP001386955">
    <property type="component" value="Unassembled WGS sequence"/>
</dbReference>
<evidence type="ECO:0000313" key="3">
    <source>
        <dbReference type="Proteomes" id="UP001386955"/>
    </source>
</evidence>
<feature type="compositionally biased region" description="Basic and acidic residues" evidence="1">
    <location>
        <begin position="1"/>
        <end position="10"/>
    </location>
</feature>
<sequence length="309" mass="34403">MEEGWREVQRGRGNGRNSQYSRVVGPGCQENEGSWRNMQENEGNSQYSRVVGPGVPRERRRGGMKRRLHYRKTVLRSARDQGTQQVQNQVTHQQVRLEAYVTKKTNCMALDKRITGYTRCRKSVSVKKHGVGLGPIEEGVTDGTSSIICDEYWAKKQQLLTKGMCEGESHIGPVTSQLQLQSGAGRIGKGIKGCGHLKVIQEEMADKESDVTRANEKISFNHGHGLEDDLAKTRVTEGAYTNGSANIKERSDMELKDAARANTCGKGEGLAKPILRASEWRKSMRIREGTPLDATLRLCMVVSEIQRGC</sequence>